<dbReference type="AlphaFoldDB" id="A0AAJ0AU69"/>
<name>A0AAJ0AU69_9PEZI</name>
<comment type="caution">
    <text evidence="1">The sequence shown here is derived from an EMBL/GenBank/DDBJ whole genome shotgun (WGS) entry which is preliminary data.</text>
</comment>
<accession>A0AAJ0AU69</accession>
<dbReference type="GeneID" id="85462720"/>
<dbReference type="EMBL" id="JAHMHR010000006">
    <property type="protein sequence ID" value="KAK1690434.1"/>
    <property type="molecule type" value="Genomic_DNA"/>
</dbReference>
<proteinExistence type="predicted"/>
<dbReference type="Proteomes" id="UP001224890">
    <property type="component" value="Unassembled WGS sequence"/>
</dbReference>
<evidence type="ECO:0000313" key="1">
    <source>
        <dbReference type="EMBL" id="KAK1690434.1"/>
    </source>
</evidence>
<keyword evidence="2" id="KW-1185">Reference proteome</keyword>
<evidence type="ECO:0000313" key="2">
    <source>
        <dbReference type="Proteomes" id="UP001224890"/>
    </source>
</evidence>
<reference evidence="1" key="1">
    <citation type="submission" date="2021-06" db="EMBL/GenBank/DDBJ databases">
        <title>Comparative genomics, transcriptomics and evolutionary studies reveal genomic signatures of adaptation to plant cell wall in hemibiotrophic fungi.</title>
        <authorList>
            <consortium name="DOE Joint Genome Institute"/>
            <person name="Baroncelli R."/>
            <person name="Diaz J.F."/>
            <person name="Benocci T."/>
            <person name="Peng M."/>
            <person name="Battaglia E."/>
            <person name="Haridas S."/>
            <person name="Andreopoulos W."/>
            <person name="Labutti K."/>
            <person name="Pangilinan J."/>
            <person name="Floch G.L."/>
            <person name="Makela M.R."/>
            <person name="Henrissat B."/>
            <person name="Grigoriev I.V."/>
            <person name="Crouch J.A."/>
            <person name="De Vries R.P."/>
            <person name="Sukno S.A."/>
            <person name="Thon M.R."/>
        </authorList>
    </citation>
    <scope>NUCLEOTIDE SEQUENCE</scope>
    <source>
        <strain evidence="1">CBS 193.32</strain>
    </source>
</reference>
<organism evidence="1 2">
    <name type="scientific">Colletotrichum godetiae</name>
    <dbReference type="NCBI Taxonomy" id="1209918"/>
    <lineage>
        <taxon>Eukaryota</taxon>
        <taxon>Fungi</taxon>
        <taxon>Dikarya</taxon>
        <taxon>Ascomycota</taxon>
        <taxon>Pezizomycotina</taxon>
        <taxon>Sordariomycetes</taxon>
        <taxon>Hypocreomycetidae</taxon>
        <taxon>Glomerellales</taxon>
        <taxon>Glomerellaceae</taxon>
        <taxon>Colletotrichum</taxon>
        <taxon>Colletotrichum acutatum species complex</taxon>
    </lineage>
</organism>
<gene>
    <name evidence="1" type="ORF">BDP55DRAFT_711984</name>
</gene>
<protein>
    <submittedName>
        <fullName evidence="1">Uncharacterized protein</fullName>
    </submittedName>
</protein>
<dbReference type="RefSeq" id="XP_060434129.1">
    <property type="nucleotide sequence ID" value="XM_060578194.1"/>
</dbReference>
<sequence>MDFRQCVHGRVKTGVKADLAHTQFDREFPAMMDLVADMVTATPRGPETRQSASGRFPDGSVLTTLHRDGFLLQICIEWGACAPVASNSKRHDSDEFVSVLAAHAGDCFGMPAHAEMPPKQSCLRSIALKQSSPSINTLEQSRLRRNALKRRTAWAEFCASKAAHAGVRLGRLSA</sequence>